<evidence type="ECO:0000313" key="2">
    <source>
        <dbReference type="EMBL" id="EXM18836.1"/>
    </source>
</evidence>
<reference evidence="2" key="1">
    <citation type="submission" date="2011-11" db="EMBL/GenBank/DDBJ databases">
        <title>The Genome Sequence of Fusarium oxysporum Cotton.</title>
        <authorList>
            <consortium name="The Broad Institute Genome Sequencing Platform"/>
            <person name="Ma L.-J."/>
            <person name="Gale L.R."/>
            <person name="Schwartz D.C."/>
            <person name="Zhou S."/>
            <person name="Corby-Kistler H."/>
            <person name="Young S.K."/>
            <person name="Zeng Q."/>
            <person name="Gargeya S."/>
            <person name="Fitzgerald M."/>
            <person name="Haas B."/>
            <person name="Abouelleil A."/>
            <person name="Alvarado L."/>
            <person name="Arachchi H.M."/>
            <person name="Berlin A."/>
            <person name="Brown A."/>
            <person name="Chapman S.B."/>
            <person name="Chen Z."/>
            <person name="Dunbar C."/>
            <person name="Freedman E."/>
            <person name="Gearin G."/>
            <person name="Goldberg J."/>
            <person name="Griggs A."/>
            <person name="Gujja S."/>
            <person name="Heiman D."/>
            <person name="Howarth C."/>
            <person name="Larson L."/>
            <person name="Lui A."/>
            <person name="MacDonald P.J.P."/>
            <person name="Montmayeur A."/>
            <person name="Murphy C."/>
            <person name="Neiman D."/>
            <person name="Pearson M."/>
            <person name="Priest M."/>
            <person name="Roberts A."/>
            <person name="Saif S."/>
            <person name="Shea T."/>
            <person name="Shenoy N."/>
            <person name="Sisk P."/>
            <person name="Stolte C."/>
            <person name="Sykes S."/>
            <person name="Wortman J."/>
            <person name="Nusbaum C."/>
            <person name="Birren B."/>
        </authorList>
    </citation>
    <scope>NUCLEOTIDE SEQUENCE [LARGE SCALE GENOMIC DNA]</scope>
    <source>
        <strain evidence="2">25433</strain>
    </source>
</reference>
<protein>
    <submittedName>
        <fullName evidence="2">Uncharacterized protein</fullName>
    </submittedName>
</protein>
<sequence>MLFTQASAAEAAQRSWLSTSSHLSKASKRKVSTAVMHWAFRSLGRYPTQNQRLSHLYGSAGLIAQ</sequence>
<feature type="region of interest" description="Disordered" evidence="1">
    <location>
        <begin position="1"/>
        <end position="28"/>
    </location>
</feature>
<feature type="compositionally biased region" description="Polar residues" evidence="1">
    <location>
        <begin position="15"/>
        <end position="24"/>
    </location>
</feature>
<dbReference type="HOGENOM" id="CLU_2849782_0_0_1"/>
<organism evidence="2">
    <name type="scientific">Fusarium oxysporum f. sp. vasinfectum 25433</name>
    <dbReference type="NCBI Taxonomy" id="1089449"/>
    <lineage>
        <taxon>Eukaryota</taxon>
        <taxon>Fungi</taxon>
        <taxon>Dikarya</taxon>
        <taxon>Ascomycota</taxon>
        <taxon>Pezizomycotina</taxon>
        <taxon>Sordariomycetes</taxon>
        <taxon>Hypocreomycetidae</taxon>
        <taxon>Hypocreales</taxon>
        <taxon>Nectriaceae</taxon>
        <taxon>Fusarium</taxon>
        <taxon>Fusarium oxysporum species complex</taxon>
    </lineage>
</organism>
<dbReference type="AlphaFoldDB" id="X0LCY0"/>
<accession>X0LCY0</accession>
<proteinExistence type="predicted"/>
<evidence type="ECO:0000256" key="1">
    <source>
        <dbReference type="SAM" id="MobiDB-lite"/>
    </source>
</evidence>
<reference evidence="2" key="2">
    <citation type="submission" date="2012-05" db="EMBL/GenBank/DDBJ databases">
        <title>The Genome Annotation of Fusarium oxysporum Cotton.</title>
        <authorList>
            <consortium name="The Broad Institute Genomics Platform"/>
            <person name="Ma L.-J."/>
            <person name="Corby-Kistler H."/>
            <person name="Broz K."/>
            <person name="Gale L.R."/>
            <person name="Jonkers W."/>
            <person name="O'Donnell K."/>
            <person name="Ploetz R."/>
            <person name="Steinberg C."/>
            <person name="Schwartz D.C."/>
            <person name="VanEtten H."/>
            <person name="Zhou S."/>
            <person name="Young S.K."/>
            <person name="Zeng Q."/>
            <person name="Gargeya S."/>
            <person name="Fitzgerald M."/>
            <person name="Abouelleil A."/>
            <person name="Alvarado L."/>
            <person name="Chapman S.B."/>
            <person name="Gainer-Dewar J."/>
            <person name="Goldberg J."/>
            <person name="Griggs A."/>
            <person name="Gujja S."/>
            <person name="Hansen M."/>
            <person name="Howarth C."/>
            <person name="Imamovic A."/>
            <person name="Ireland A."/>
            <person name="Larimer J."/>
            <person name="McCowan C."/>
            <person name="Murphy C."/>
            <person name="Pearson M."/>
            <person name="Poon T.W."/>
            <person name="Priest M."/>
            <person name="Roberts A."/>
            <person name="Saif S."/>
            <person name="Shea T."/>
            <person name="Sykes S."/>
            <person name="Wortman J."/>
            <person name="Nusbaum C."/>
            <person name="Birren B."/>
        </authorList>
    </citation>
    <scope>NUCLEOTIDE SEQUENCE</scope>
    <source>
        <strain evidence="2">25433</strain>
    </source>
</reference>
<dbReference type="EMBL" id="JH657968">
    <property type="protein sequence ID" value="EXM18836.1"/>
    <property type="molecule type" value="Genomic_DNA"/>
</dbReference>
<dbReference type="Proteomes" id="UP000030701">
    <property type="component" value="Unassembled WGS sequence"/>
</dbReference>
<gene>
    <name evidence="2" type="ORF">FOTG_13017</name>
</gene>
<name>X0LCY0_FUSOX</name>